<dbReference type="PANTHER" id="PTHR35601:SF1">
    <property type="entry name" value="TOXIN RELE"/>
    <property type="match status" value="1"/>
</dbReference>
<protein>
    <submittedName>
        <fullName evidence="3">RelE protein</fullName>
    </submittedName>
</protein>
<dbReference type="OrthoDB" id="9801234at2"/>
<evidence type="ECO:0000256" key="2">
    <source>
        <dbReference type="ARBA" id="ARBA00022649"/>
    </source>
</evidence>
<dbReference type="Proteomes" id="UP000463961">
    <property type="component" value="Chromosome"/>
</dbReference>
<dbReference type="SUPFAM" id="SSF143011">
    <property type="entry name" value="RelE-like"/>
    <property type="match status" value="1"/>
</dbReference>
<evidence type="ECO:0000313" key="3">
    <source>
        <dbReference type="EMBL" id="BBU68044.1"/>
    </source>
</evidence>
<gene>
    <name evidence="3" type="ORF">ICHIAU1_03270</name>
</gene>
<sequence>MAYRLQFLPEALKEWEALDGSIKAPLRAALKKRLENPHVPSAVLGSELAGCYKIKLRKQGYRLVYVVEDDVLVVIVLAIGKRERLATYEYALKRLITKRVG</sequence>
<name>A0A7R6R4Z4_9RHOO</name>
<dbReference type="AlphaFoldDB" id="A0A7R6R4Z4"/>
<accession>A0A7R6R4Z4</accession>
<reference evidence="4" key="1">
    <citation type="submission" date="2020-01" db="EMBL/GenBank/DDBJ databases">
        <title>Phosphoaccumulans saitamaens gen. nov., sp. nov., a polyphosphate accumulating bacterium isolated from surface river water.</title>
        <authorList>
            <person name="Watanabe K."/>
            <person name="Suda W."/>
        </authorList>
    </citation>
    <scope>NUCLEOTIDE SEQUENCE [LARGE SCALE GENOMIC DNA]</scope>
    <source>
        <strain evidence="4">ICHIAU1</strain>
    </source>
</reference>
<dbReference type="Pfam" id="PF05016">
    <property type="entry name" value="ParE_toxin"/>
    <property type="match status" value="1"/>
</dbReference>
<dbReference type="EMBL" id="AP022345">
    <property type="protein sequence ID" value="BBU68044.1"/>
    <property type="molecule type" value="Genomic_DNA"/>
</dbReference>
<evidence type="ECO:0000256" key="1">
    <source>
        <dbReference type="ARBA" id="ARBA00006226"/>
    </source>
</evidence>
<dbReference type="Gene3D" id="3.30.2310.20">
    <property type="entry name" value="RelE-like"/>
    <property type="match status" value="1"/>
</dbReference>
<comment type="similarity">
    <text evidence="1">Belongs to the RelE toxin family.</text>
</comment>
<organism evidence="3 4">
    <name type="scientific">Fluviibacter phosphoraccumulans</name>
    <dbReference type="NCBI Taxonomy" id="1751046"/>
    <lineage>
        <taxon>Bacteria</taxon>
        <taxon>Pseudomonadati</taxon>
        <taxon>Pseudomonadota</taxon>
        <taxon>Betaproteobacteria</taxon>
        <taxon>Rhodocyclales</taxon>
        <taxon>Fluviibacteraceae</taxon>
        <taxon>Fluviibacter</taxon>
    </lineage>
</organism>
<proteinExistence type="inferred from homology"/>
<keyword evidence="4" id="KW-1185">Reference proteome</keyword>
<dbReference type="PANTHER" id="PTHR35601">
    <property type="entry name" value="TOXIN RELE"/>
    <property type="match status" value="1"/>
</dbReference>
<dbReference type="InterPro" id="IPR035093">
    <property type="entry name" value="RelE/ParE_toxin_dom_sf"/>
</dbReference>
<evidence type="ECO:0000313" key="4">
    <source>
        <dbReference type="Proteomes" id="UP000463961"/>
    </source>
</evidence>
<dbReference type="RefSeq" id="WP_162049012.1">
    <property type="nucleotide sequence ID" value="NZ_AP022345.1"/>
</dbReference>
<keyword evidence="2" id="KW-1277">Toxin-antitoxin system</keyword>
<dbReference type="InterPro" id="IPR007712">
    <property type="entry name" value="RelE/ParE_toxin"/>
</dbReference>